<dbReference type="Pfam" id="PF07940">
    <property type="entry name" value="Hepar_II_III_C"/>
    <property type="match status" value="1"/>
</dbReference>
<dbReference type="AlphaFoldDB" id="A0A9X8WJ28"/>
<dbReference type="InterPro" id="IPR012480">
    <property type="entry name" value="Hepar_II_III_C"/>
</dbReference>
<evidence type="ECO:0000259" key="5">
    <source>
        <dbReference type="Pfam" id="PF07940"/>
    </source>
</evidence>
<dbReference type="Gene3D" id="1.50.10.100">
    <property type="entry name" value="Chondroitin AC/alginate lyase"/>
    <property type="match status" value="1"/>
</dbReference>
<proteinExistence type="predicted"/>
<organism evidence="7 8">
    <name type="scientific">Corynebacterium afermentans</name>
    <dbReference type="NCBI Taxonomy" id="38286"/>
    <lineage>
        <taxon>Bacteria</taxon>
        <taxon>Bacillati</taxon>
        <taxon>Actinomycetota</taxon>
        <taxon>Actinomycetes</taxon>
        <taxon>Mycobacteriales</taxon>
        <taxon>Corynebacteriaceae</taxon>
        <taxon>Corynebacterium</taxon>
    </lineage>
</organism>
<evidence type="ECO:0000256" key="4">
    <source>
        <dbReference type="ARBA" id="ARBA00023239"/>
    </source>
</evidence>
<keyword evidence="8" id="KW-1185">Reference proteome</keyword>
<keyword evidence="3" id="KW-0574">Periplasm</keyword>
<keyword evidence="2" id="KW-0732">Signal</keyword>
<name>A0A9X8WJ28_9CORY</name>
<dbReference type="PANTHER" id="PTHR39210">
    <property type="entry name" value="HEPARIN-SULFATE LYASE"/>
    <property type="match status" value="1"/>
</dbReference>
<dbReference type="InterPro" id="IPR031680">
    <property type="entry name" value="Hepar_II_III_N"/>
</dbReference>
<dbReference type="SUPFAM" id="SSF48230">
    <property type="entry name" value="Chondroitin AC/alginate lyase"/>
    <property type="match status" value="1"/>
</dbReference>
<evidence type="ECO:0000313" key="7">
    <source>
        <dbReference type="EMBL" id="SIQ58057.1"/>
    </source>
</evidence>
<feature type="domain" description="Heparin-sulfate lyase N-terminal" evidence="6">
    <location>
        <begin position="23"/>
        <end position="272"/>
    </location>
</feature>
<dbReference type="Proteomes" id="UP000185547">
    <property type="component" value="Unassembled WGS sequence"/>
</dbReference>
<evidence type="ECO:0000256" key="3">
    <source>
        <dbReference type="ARBA" id="ARBA00022764"/>
    </source>
</evidence>
<dbReference type="RefSeq" id="WP_063938071.1">
    <property type="nucleotide sequence ID" value="NZ_FTMH01000019.1"/>
</dbReference>
<dbReference type="GO" id="GO:0042597">
    <property type="term" value="C:periplasmic space"/>
    <property type="evidence" value="ECO:0007669"/>
    <property type="project" value="UniProtKB-SubCell"/>
</dbReference>
<dbReference type="Gene3D" id="2.70.98.70">
    <property type="match status" value="1"/>
</dbReference>
<feature type="domain" description="Heparinase II/III-like C-terminal" evidence="5">
    <location>
        <begin position="284"/>
        <end position="502"/>
    </location>
</feature>
<comment type="caution">
    <text evidence="7">The sequence shown here is derived from an EMBL/GenBank/DDBJ whole genome shotgun (WGS) entry which is preliminary data.</text>
</comment>
<accession>A0A9X8WJ28</accession>
<comment type="subcellular location">
    <subcellularLocation>
        <location evidence="1">Periplasm</location>
    </subcellularLocation>
</comment>
<dbReference type="GO" id="GO:0016829">
    <property type="term" value="F:lyase activity"/>
    <property type="evidence" value="ECO:0007669"/>
    <property type="project" value="UniProtKB-KW"/>
</dbReference>
<sequence length="547" mass="61374">MFKESAVLPLLGGKGSKPSPILNRIADKALDNVIEPFPNYADVNFGPDFDWGHKEPGIETSYQLYLQNLRVVGTLLAVYEQTGVVDYLSKADEIVESWLQYVESGGSTEMTWYDHAVGARSRVLMQFLSAMEAADRPYDAERFSAILQKHAELLMDDSLHRMNNHGLMMDMALISLGLGMDRRDYVYRGIGRAESIFWQTFSETGMHQENSPEYHNMVSRMFRELEAFLNANDLSLGEDVLTKLRYAAKHMPRIAKPDGKVPNIGDSGSQRKLDSFNWDSFHDEMSGFTVLKDQSAEMYLAFICGYSAKAHKHADDLSVLLNYRSKDFFIDSGKYNYGKNKFRSFVVSYRGHSSFSAGRPYNRPDDNRYSRTIATDHFLDAKEVKLVSGYNDGFENAKLRRSVYALPGRKLILIRDQGASKANENWTHRFVLSPDVDVQELPDGTVKLINGDAEVFLAWDGPNKPNLTVEHGAIGDTSVKAVVSTATNRVVKTTHLVYTHSPSSKVDAILRISLGAPTSDRSVSTESHLMVSGSDGTRPYDLPSFDF</sequence>
<protein>
    <submittedName>
        <fullName evidence="7">Heparinase II/III N-terminus</fullName>
    </submittedName>
</protein>
<gene>
    <name evidence="7" type="ORF">SAMN05421802_11940</name>
</gene>
<evidence type="ECO:0000313" key="8">
    <source>
        <dbReference type="Proteomes" id="UP000185547"/>
    </source>
</evidence>
<evidence type="ECO:0000256" key="2">
    <source>
        <dbReference type="ARBA" id="ARBA00022729"/>
    </source>
</evidence>
<dbReference type="OrthoDB" id="4592556at2"/>
<keyword evidence="4" id="KW-0456">Lyase</keyword>
<dbReference type="Pfam" id="PF16889">
    <property type="entry name" value="Hepar_II_III_N"/>
    <property type="match status" value="1"/>
</dbReference>
<dbReference type="InterPro" id="IPR008929">
    <property type="entry name" value="Chondroitin_lyas"/>
</dbReference>
<evidence type="ECO:0000259" key="6">
    <source>
        <dbReference type="Pfam" id="PF16889"/>
    </source>
</evidence>
<evidence type="ECO:0000256" key="1">
    <source>
        <dbReference type="ARBA" id="ARBA00004418"/>
    </source>
</evidence>
<dbReference type="EMBL" id="FTMH01000019">
    <property type="protein sequence ID" value="SIQ58057.1"/>
    <property type="molecule type" value="Genomic_DNA"/>
</dbReference>
<dbReference type="PANTHER" id="PTHR39210:SF1">
    <property type="entry name" value="HEPARIN-SULFATE LYASE"/>
    <property type="match status" value="1"/>
</dbReference>
<reference evidence="7 8" key="1">
    <citation type="submission" date="2017-01" db="EMBL/GenBank/DDBJ databases">
        <authorList>
            <person name="Varghese N."/>
            <person name="Submissions S."/>
        </authorList>
    </citation>
    <scope>NUCLEOTIDE SEQUENCE [LARGE SCALE GENOMIC DNA]</scope>
    <source>
        <strain evidence="7 8">DSM 44280</strain>
    </source>
</reference>